<dbReference type="KEGG" id="acan:ACA1_247700"/>
<name>L8GKJ2_ACACF</name>
<accession>L8GKJ2</accession>
<dbReference type="EMBL" id="KB008093">
    <property type="protein sequence ID" value="ELR13542.1"/>
    <property type="molecule type" value="Genomic_DNA"/>
</dbReference>
<reference evidence="2 3" key="1">
    <citation type="journal article" date="2013" name="Genome Biol.">
        <title>Genome of Acanthamoeba castellanii highlights extensive lateral gene transfer and early evolution of tyrosine kinase signaling.</title>
        <authorList>
            <person name="Clarke M."/>
            <person name="Lohan A.J."/>
            <person name="Liu B."/>
            <person name="Lagkouvardos I."/>
            <person name="Roy S."/>
            <person name="Zafar N."/>
            <person name="Bertelli C."/>
            <person name="Schilde C."/>
            <person name="Kianianmomeni A."/>
            <person name="Burglin T.R."/>
            <person name="Frech C."/>
            <person name="Turcotte B."/>
            <person name="Kopec K.O."/>
            <person name="Synnott J.M."/>
            <person name="Choo C."/>
            <person name="Paponov I."/>
            <person name="Finkler A."/>
            <person name="Soon Heng Tan C."/>
            <person name="Hutchins A.P."/>
            <person name="Weinmeier T."/>
            <person name="Rattei T."/>
            <person name="Chu J.S."/>
            <person name="Gimenez G."/>
            <person name="Irimia M."/>
            <person name="Rigden D.J."/>
            <person name="Fitzpatrick D.A."/>
            <person name="Lorenzo-Morales J."/>
            <person name="Bateman A."/>
            <person name="Chiu C.H."/>
            <person name="Tang P."/>
            <person name="Hegemann P."/>
            <person name="Fromm H."/>
            <person name="Raoult D."/>
            <person name="Greub G."/>
            <person name="Miranda-Saavedra D."/>
            <person name="Chen N."/>
            <person name="Nash P."/>
            <person name="Ginger M.L."/>
            <person name="Horn M."/>
            <person name="Schaap P."/>
            <person name="Caler L."/>
            <person name="Loftus B."/>
        </authorList>
    </citation>
    <scope>NUCLEOTIDE SEQUENCE [LARGE SCALE GENOMIC DNA]</scope>
    <source>
        <strain evidence="2 3">Neff</strain>
    </source>
</reference>
<feature type="chain" id="PRO_5003990401" evidence="1">
    <location>
        <begin position="23"/>
        <end position="89"/>
    </location>
</feature>
<evidence type="ECO:0000313" key="3">
    <source>
        <dbReference type="Proteomes" id="UP000011083"/>
    </source>
</evidence>
<dbReference type="RefSeq" id="XP_004335555.1">
    <property type="nucleotide sequence ID" value="XM_004335507.1"/>
</dbReference>
<dbReference type="AlphaFoldDB" id="L8GKJ2"/>
<dbReference type="VEuPathDB" id="AmoebaDB:ACA1_247700"/>
<dbReference type="GeneID" id="14913956"/>
<keyword evidence="3" id="KW-1185">Reference proteome</keyword>
<evidence type="ECO:0000313" key="2">
    <source>
        <dbReference type="EMBL" id="ELR13542.1"/>
    </source>
</evidence>
<sequence>MTARLNIAILLLVLASAATAHGGRLWGNNFLLYSANAEDYARVEFTTGNYIIRCADNISKGLATRFYGESAAMSSSMRYKLDLLPQLWR</sequence>
<gene>
    <name evidence="2" type="ORF">ACA1_247700</name>
</gene>
<protein>
    <submittedName>
        <fullName evidence="2">Uncharacterized protein</fullName>
    </submittedName>
</protein>
<proteinExistence type="predicted"/>
<organism evidence="2 3">
    <name type="scientific">Acanthamoeba castellanii (strain ATCC 30010 / Neff)</name>
    <dbReference type="NCBI Taxonomy" id="1257118"/>
    <lineage>
        <taxon>Eukaryota</taxon>
        <taxon>Amoebozoa</taxon>
        <taxon>Discosea</taxon>
        <taxon>Longamoebia</taxon>
        <taxon>Centramoebida</taxon>
        <taxon>Acanthamoebidae</taxon>
        <taxon>Acanthamoeba</taxon>
    </lineage>
</organism>
<dbReference type="Proteomes" id="UP000011083">
    <property type="component" value="Unassembled WGS sequence"/>
</dbReference>
<feature type="signal peptide" evidence="1">
    <location>
        <begin position="1"/>
        <end position="22"/>
    </location>
</feature>
<keyword evidence="1" id="KW-0732">Signal</keyword>
<evidence type="ECO:0000256" key="1">
    <source>
        <dbReference type="SAM" id="SignalP"/>
    </source>
</evidence>